<evidence type="ECO:0008006" key="2">
    <source>
        <dbReference type="Google" id="ProtNLM"/>
    </source>
</evidence>
<accession>A0A0B6YS44</accession>
<dbReference type="AlphaFoldDB" id="A0A0B6YS44"/>
<dbReference type="EMBL" id="HACG01012062">
    <property type="protein sequence ID" value="CEK58927.1"/>
    <property type="molecule type" value="Transcribed_RNA"/>
</dbReference>
<protein>
    <recommendedName>
        <fullName evidence="2">RNase H type-1 domain-containing protein</fullName>
    </recommendedName>
</protein>
<proteinExistence type="predicted"/>
<gene>
    <name evidence="1" type="primary">ORF34626</name>
</gene>
<name>A0A0B6YS44_9EUPU</name>
<evidence type="ECO:0000313" key="1">
    <source>
        <dbReference type="EMBL" id="CEK58927.1"/>
    </source>
</evidence>
<reference evidence="1" key="1">
    <citation type="submission" date="2014-12" db="EMBL/GenBank/DDBJ databases">
        <title>Insight into the proteome of Arion vulgaris.</title>
        <authorList>
            <person name="Aradska J."/>
            <person name="Bulat T."/>
            <person name="Smidak R."/>
            <person name="Sarate P."/>
            <person name="Gangsoo J."/>
            <person name="Sialana F."/>
            <person name="Bilban M."/>
            <person name="Lubec G."/>
        </authorList>
    </citation>
    <scope>NUCLEOTIDE SEQUENCE</scope>
    <source>
        <tissue evidence="1">Skin</tissue>
    </source>
</reference>
<sequence>MSVELIHWIHSHCKLKGNEDANRLLAKVGAGMSQVDNLVSYVEAKTIARGHYRTKWEKEQSKYKNNDGY</sequence>
<organism evidence="1">
    <name type="scientific">Arion vulgaris</name>
    <dbReference type="NCBI Taxonomy" id="1028688"/>
    <lineage>
        <taxon>Eukaryota</taxon>
        <taxon>Metazoa</taxon>
        <taxon>Spiralia</taxon>
        <taxon>Lophotrochozoa</taxon>
        <taxon>Mollusca</taxon>
        <taxon>Gastropoda</taxon>
        <taxon>Heterobranchia</taxon>
        <taxon>Euthyneura</taxon>
        <taxon>Panpulmonata</taxon>
        <taxon>Eupulmonata</taxon>
        <taxon>Stylommatophora</taxon>
        <taxon>Helicina</taxon>
        <taxon>Arionoidea</taxon>
        <taxon>Arionidae</taxon>
        <taxon>Arion</taxon>
    </lineage>
</organism>